<accession>A0A9W7KY57</accession>
<feature type="compositionally biased region" description="Low complexity" evidence="1">
    <location>
        <begin position="12"/>
        <end position="22"/>
    </location>
</feature>
<gene>
    <name evidence="2" type="ORF">TrLO_g5322</name>
</gene>
<evidence type="ECO:0000313" key="3">
    <source>
        <dbReference type="Proteomes" id="UP001165122"/>
    </source>
</evidence>
<name>A0A9W7KY57_9STRA</name>
<evidence type="ECO:0000313" key="2">
    <source>
        <dbReference type="EMBL" id="GMI16157.1"/>
    </source>
</evidence>
<evidence type="ECO:0000256" key="1">
    <source>
        <dbReference type="SAM" id="MobiDB-lite"/>
    </source>
</evidence>
<reference evidence="3" key="1">
    <citation type="journal article" date="2023" name="Commun. Biol.">
        <title>Genome analysis of Parmales, the sister group of diatoms, reveals the evolutionary specialization of diatoms from phago-mixotrophs to photoautotrophs.</title>
        <authorList>
            <person name="Ban H."/>
            <person name="Sato S."/>
            <person name="Yoshikawa S."/>
            <person name="Yamada K."/>
            <person name="Nakamura Y."/>
            <person name="Ichinomiya M."/>
            <person name="Sato N."/>
            <person name="Blanc-Mathieu R."/>
            <person name="Endo H."/>
            <person name="Kuwata A."/>
            <person name="Ogata H."/>
        </authorList>
    </citation>
    <scope>NUCLEOTIDE SEQUENCE [LARGE SCALE GENOMIC DNA]</scope>
    <source>
        <strain evidence="3">NIES 3700</strain>
    </source>
</reference>
<feature type="compositionally biased region" description="Pro residues" evidence="1">
    <location>
        <begin position="1"/>
        <end position="11"/>
    </location>
</feature>
<dbReference type="EMBL" id="BRXW01000245">
    <property type="protein sequence ID" value="GMI16157.1"/>
    <property type="molecule type" value="Genomic_DNA"/>
</dbReference>
<organism evidence="2 3">
    <name type="scientific">Triparma laevis f. longispina</name>
    <dbReference type="NCBI Taxonomy" id="1714387"/>
    <lineage>
        <taxon>Eukaryota</taxon>
        <taxon>Sar</taxon>
        <taxon>Stramenopiles</taxon>
        <taxon>Ochrophyta</taxon>
        <taxon>Bolidophyceae</taxon>
        <taxon>Parmales</taxon>
        <taxon>Triparmaceae</taxon>
        <taxon>Triparma</taxon>
    </lineage>
</organism>
<comment type="caution">
    <text evidence="2">The sequence shown here is derived from an EMBL/GenBank/DDBJ whole genome shotgun (WGS) entry which is preliminary data.</text>
</comment>
<feature type="region of interest" description="Disordered" evidence="1">
    <location>
        <begin position="1"/>
        <end position="35"/>
    </location>
</feature>
<sequence length="135" mass="15267">MSSPPRSPTTPLPSTLSPSQTTPAPPTPSSPTCEPWTSTWTLPNYQSALSSSLRQQIRDAKSIKKYKNLLQLVSSKTEEELESLYNQFSRKMKSEREGMVEKVNEMEVEEEGVVNRLLRRVGELEARVKELEGEE</sequence>
<protein>
    <submittedName>
        <fullName evidence="2">Uncharacterized protein</fullName>
    </submittedName>
</protein>
<dbReference type="Proteomes" id="UP001165122">
    <property type="component" value="Unassembled WGS sequence"/>
</dbReference>
<proteinExistence type="predicted"/>
<dbReference type="AlphaFoldDB" id="A0A9W7KY57"/>
<keyword evidence="3" id="KW-1185">Reference proteome</keyword>